<dbReference type="KEGG" id="nta:107828665"/>
<accession>A0A1S4DDV2</accession>
<feature type="compositionally biased region" description="Polar residues" evidence="1">
    <location>
        <begin position="33"/>
        <end position="45"/>
    </location>
</feature>
<name>A0A1S4DDV2_TOBAC</name>
<dbReference type="PaxDb" id="4097-A0A1S4DDV2"/>
<sequence length="124" mass="14213">MQPDIRKEDLQRDQMQPMEATNYGSREKESAEVWNNTSVGTSDGIKTTSMRGLNIGLEKKDVQEQMPADGNMLNDTIKLQQNLFQVVSQMQDADNQKMKELQDNIDKTQDYGVMIDMRVLVSRL</sequence>
<feature type="region of interest" description="Disordered" evidence="1">
    <location>
        <begin position="1"/>
        <end position="45"/>
    </location>
</feature>
<evidence type="ECO:0000313" key="2">
    <source>
        <dbReference type="RefSeq" id="XP_016511513.1"/>
    </source>
</evidence>
<reference evidence="2" key="1">
    <citation type="submission" date="2025-08" db="UniProtKB">
        <authorList>
            <consortium name="RefSeq"/>
        </authorList>
    </citation>
    <scope>IDENTIFICATION</scope>
</reference>
<gene>
    <name evidence="2" type="primary">LOC107828665</name>
</gene>
<proteinExistence type="predicted"/>
<evidence type="ECO:0000256" key="1">
    <source>
        <dbReference type="SAM" id="MobiDB-lite"/>
    </source>
</evidence>
<dbReference type="RefSeq" id="XP_016511513.1">
    <property type="nucleotide sequence ID" value="XM_016656027.1"/>
</dbReference>
<dbReference type="AlphaFoldDB" id="A0A1S4DDV2"/>
<dbReference type="OrthoDB" id="10529230at2759"/>
<organism evidence="2">
    <name type="scientific">Nicotiana tabacum</name>
    <name type="common">Common tobacco</name>
    <dbReference type="NCBI Taxonomy" id="4097"/>
    <lineage>
        <taxon>Eukaryota</taxon>
        <taxon>Viridiplantae</taxon>
        <taxon>Streptophyta</taxon>
        <taxon>Embryophyta</taxon>
        <taxon>Tracheophyta</taxon>
        <taxon>Spermatophyta</taxon>
        <taxon>Magnoliopsida</taxon>
        <taxon>eudicotyledons</taxon>
        <taxon>Gunneridae</taxon>
        <taxon>Pentapetalae</taxon>
        <taxon>asterids</taxon>
        <taxon>lamiids</taxon>
        <taxon>Solanales</taxon>
        <taxon>Solanaceae</taxon>
        <taxon>Nicotianoideae</taxon>
        <taxon>Nicotianeae</taxon>
        <taxon>Nicotiana</taxon>
    </lineage>
</organism>
<protein>
    <submittedName>
        <fullName evidence="2">Uncharacterized protein</fullName>
    </submittedName>
</protein>
<feature type="compositionally biased region" description="Basic and acidic residues" evidence="1">
    <location>
        <begin position="1"/>
        <end position="12"/>
    </location>
</feature>